<dbReference type="InterPro" id="IPR049875">
    <property type="entry name" value="TypeII_GspH"/>
</dbReference>
<evidence type="ECO:0000256" key="6">
    <source>
        <dbReference type="ARBA" id="ARBA00022692"/>
    </source>
</evidence>
<evidence type="ECO:0000256" key="1">
    <source>
        <dbReference type="ARBA" id="ARBA00004377"/>
    </source>
</evidence>
<dbReference type="Pfam" id="PF12019">
    <property type="entry name" value="GspH"/>
    <property type="match status" value="1"/>
</dbReference>
<comment type="subcellular location">
    <subcellularLocation>
        <location evidence="1">Cell inner membrane</location>
        <topology evidence="1">Single-pass membrane protein</topology>
    </subcellularLocation>
</comment>
<evidence type="ECO:0000256" key="4">
    <source>
        <dbReference type="ARBA" id="ARBA00022481"/>
    </source>
</evidence>
<keyword evidence="14" id="KW-1185">Reference proteome</keyword>
<evidence type="ECO:0000256" key="9">
    <source>
        <dbReference type="ARBA" id="ARBA00025772"/>
    </source>
</evidence>
<dbReference type="Pfam" id="PF07963">
    <property type="entry name" value="N_methyl"/>
    <property type="match status" value="1"/>
</dbReference>
<evidence type="ECO:0000256" key="3">
    <source>
        <dbReference type="ARBA" id="ARBA00022475"/>
    </source>
</evidence>
<gene>
    <name evidence="13" type="primary">gspH</name>
    <name evidence="13" type="ORF">D5R81_03485</name>
</gene>
<dbReference type="NCBIfam" id="TIGR01708">
    <property type="entry name" value="typeII_sec_gspH"/>
    <property type="match status" value="1"/>
</dbReference>
<keyword evidence="3" id="KW-1003">Cell membrane</keyword>
<evidence type="ECO:0000256" key="10">
    <source>
        <dbReference type="ARBA" id="ARBA00030775"/>
    </source>
</evidence>
<name>A0A3A6UA46_9GAMM</name>
<dbReference type="GO" id="GO:0015627">
    <property type="term" value="C:type II protein secretion system complex"/>
    <property type="evidence" value="ECO:0007669"/>
    <property type="project" value="InterPro"/>
</dbReference>
<dbReference type="PRINTS" id="PR00885">
    <property type="entry name" value="BCTERIALGSPH"/>
</dbReference>
<keyword evidence="8" id="KW-0472">Membrane</keyword>
<reference evidence="13 14" key="1">
    <citation type="submission" date="2018-09" db="EMBL/GenBank/DDBJ databases">
        <title>Phylogeny of the Shewanellaceae, and recommendation for two new genera, Pseudoshewanella and Parashewanella.</title>
        <authorList>
            <person name="Wang G."/>
        </authorList>
    </citation>
    <scope>NUCLEOTIDE SEQUENCE [LARGE SCALE GENOMIC DNA]</scope>
    <source>
        <strain evidence="13 14">KCTC 22492</strain>
    </source>
</reference>
<dbReference type="InterPro" id="IPR045584">
    <property type="entry name" value="Pilin-like"/>
</dbReference>
<keyword evidence="4" id="KW-0488">Methylation</keyword>
<evidence type="ECO:0000256" key="5">
    <source>
        <dbReference type="ARBA" id="ARBA00022519"/>
    </source>
</evidence>
<evidence type="ECO:0000256" key="2">
    <source>
        <dbReference type="ARBA" id="ARBA00021549"/>
    </source>
</evidence>
<feature type="region of interest" description="Disordered" evidence="11">
    <location>
        <begin position="118"/>
        <end position="145"/>
    </location>
</feature>
<evidence type="ECO:0000256" key="7">
    <source>
        <dbReference type="ARBA" id="ARBA00022989"/>
    </source>
</evidence>
<dbReference type="SUPFAM" id="SSF54523">
    <property type="entry name" value="Pili subunits"/>
    <property type="match status" value="1"/>
</dbReference>
<dbReference type="AlphaFoldDB" id="A0A3A6UA46"/>
<keyword evidence="7" id="KW-1133">Transmembrane helix</keyword>
<feature type="compositionally biased region" description="Acidic residues" evidence="11">
    <location>
        <begin position="118"/>
        <end position="130"/>
    </location>
</feature>
<sequence length="195" mass="21553">MKSLRQAGFTLLEVMLVVLLMGLSAAVVTLSFSHAGAQEALEKQAKKFIASAELVLDETVLSGQLLGLVIEPDSYRFVMYHEQKWQPLESDRLLGDQVMPEGVGLEVVVDGLPLVQSDEDDQSLFDDDSGDPLIDRTEEEKKKHPEPQILLFPSGEISAFELHFITTDEYGNNIDVLVVGDSLGRLTLGRPDEEQ</sequence>
<dbReference type="InterPro" id="IPR022346">
    <property type="entry name" value="T2SS_GspH"/>
</dbReference>
<dbReference type="GO" id="GO:0005886">
    <property type="term" value="C:plasma membrane"/>
    <property type="evidence" value="ECO:0007669"/>
    <property type="project" value="UniProtKB-SubCell"/>
</dbReference>
<dbReference type="Gene3D" id="3.55.40.10">
    <property type="entry name" value="minor pseudopilin epsh domain"/>
    <property type="match status" value="1"/>
</dbReference>
<accession>A0A3A6UA46</accession>
<dbReference type="InterPro" id="IPR012902">
    <property type="entry name" value="N_methyl_site"/>
</dbReference>
<evidence type="ECO:0000256" key="8">
    <source>
        <dbReference type="ARBA" id="ARBA00023136"/>
    </source>
</evidence>
<keyword evidence="6" id="KW-0812">Transmembrane</keyword>
<dbReference type="NCBIfam" id="TIGR02532">
    <property type="entry name" value="IV_pilin_GFxxxE"/>
    <property type="match status" value="1"/>
</dbReference>
<comment type="similarity">
    <text evidence="9">Belongs to the GSP H family.</text>
</comment>
<evidence type="ECO:0000313" key="13">
    <source>
        <dbReference type="EMBL" id="RJY18827.1"/>
    </source>
</evidence>
<dbReference type="GO" id="GO:0015628">
    <property type="term" value="P:protein secretion by the type II secretion system"/>
    <property type="evidence" value="ECO:0007669"/>
    <property type="project" value="InterPro"/>
</dbReference>
<protein>
    <recommendedName>
        <fullName evidence="2">Type II secretion system protein H</fullName>
    </recommendedName>
    <alternativeName>
        <fullName evidence="10">General secretion pathway protein H</fullName>
    </alternativeName>
</protein>
<organism evidence="13 14">
    <name type="scientific">Parashewanella spongiae</name>
    <dbReference type="NCBI Taxonomy" id="342950"/>
    <lineage>
        <taxon>Bacteria</taxon>
        <taxon>Pseudomonadati</taxon>
        <taxon>Pseudomonadota</taxon>
        <taxon>Gammaproteobacteria</taxon>
        <taxon>Alteromonadales</taxon>
        <taxon>Shewanellaceae</taxon>
        <taxon>Parashewanella</taxon>
    </lineage>
</organism>
<feature type="compositionally biased region" description="Basic and acidic residues" evidence="11">
    <location>
        <begin position="133"/>
        <end position="145"/>
    </location>
</feature>
<dbReference type="Proteomes" id="UP000273022">
    <property type="component" value="Unassembled WGS sequence"/>
</dbReference>
<dbReference type="RefSeq" id="WP_121852267.1">
    <property type="nucleotide sequence ID" value="NZ_CP037952.1"/>
</dbReference>
<dbReference type="PROSITE" id="PS00409">
    <property type="entry name" value="PROKAR_NTER_METHYL"/>
    <property type="match status" value="1"/>
</dbReference>
<feature type="domain" description="General secretion pathway GspH" evidence="12">
    <location>
        <begin position="44"/>
        <end position="176"/>
    </location>
</feature>
<dbReference type="OrthoDB" id="6076129at2"/>
<proteinExistence type="inferred from homology"/>
<evidence type="ECO:0000313" key="14">
    <source>
        <dbReference type="Proteomes" id="UP000273022"/>
    </source>
</evidence>
<dbReference type="InterPro" id="IPR002416">
    <property type="entry name" value="T2SS_protein-GspH"/>
</dbReference>
<evidence type="ECO:0000256" key="11">
    <source>
        <dbReference type="SAM" id="MobiDB-lite"/>
    </source>
</evidence>
<keyword evidence="5" id="KW-0997">Cell inner membrane</keyword>
<dbReference type="EMBL" id="QYYH01000014">
    <property type="protein sequence ID" value="RJY18827.1"/>
    <property type="molecule type" value="Genomic_DNA"/>
</dbReference>
<comment type="caution">
    <text evidence="13">The sequence shown here is derived from an EMBL/GenBank/DDBJ whole genome shotgun (WGS) entry which is preliminary data.</text>
</comment>
<evidence type="ECO:0000259" key="12">
    <source>
        <dbReference type="Pfam" id="PF12019"/>
    </source>
</evidence>